<keyword evidence="4 5" id="KW-0472">Membrane</keyword>
<comment type="similarity">
    <text evidence="5">Belongs to the TatC family.</text>
</comment>
<keyword evidence="3 5" id="KW-1133">Transmembrane helix</keyword>
<keyword evidence="5" id="KW-1003">Cell membrane</keyword>
<dbReference type="eggNOG" id="COG0805">
    <property type="taxonomic scope" value="Bacteria"/>
</dbReference>
<dbReference type="RefSeq" id="WP_039212220.1">
    <property type="nucleotide sequence ID" value="NZ_JSCE01000254.1"/>
</dbReference>
<keyword evidence="5" id="KW-0811">Translocation</keyword>
<proteinExistence type="inferred from homology"/>
<evidence type="ECO:0000256" key="3">
    <source>
        <dbReference type="ARBA" id="ARBA00022989"/>
    </source>
</evidence>
<dbReference type="GO" id="GO:0009977">
    <property type="term" value="F:proton motive force dependent protein transmembrane transporter activity"/>
    <property type="evidence" value="ECO:0007669"/>
    <property type="project" value="TreeGrafter"/>
</dbReference>
<comment type="function">
    <text evidence="5">Part of the twin-arginine translocation (Tat) system that transports large folded proteins containing a characteristic twin-arginine motif in their signal peptide across membranes.</text>
</comment>
<protein>
    <recommendedName>
        <fullName evidence="5">Sec-independent protein translocase protein TatC</fullName>
    </recommendedName>
</protein>
<gene>
    <name evidence="5" type="primary">tatC</name>
    <name evidence="6" type="ORF">NZ47_13755</name>
</gene>
<comment type="subunit">
    <text evidence="5">Forms a complex with TatA.</text>
</comment>
<evidence type="ECO:0000256" key="2">
    <source>
        <dbReference type="ARBA" id="ARBA00022692"/>
    </source>
</evidence>
<dbReference type="NCBIfam" id="TIGR00945">
    <property type="entry name" value="tatC"/>
    <property type="match status" value="1"/>
</dbReference>
<dbReference type="PRINTS" id="PR01840">
    <property type="entry name" value="TATCFAMILY"/>
</dbReference>
<dbReference type="GO" id="GO:0065002">
    <property type="term" value="P:intracellular protein transmembrane transport"/>
    <property type="evidence" value="ECO:0007669"/>
    <property type="project" value="TreeGrafter"/>
</dbReference>
<dbReference type="PANTHER" id="PTHR30371:SF0">
    <property type="entry name" value="SEC-INDEPENDENT PROTEIN TRANSLOCASE PROTEIN TATC, CHLOROPLASTIC-RELATED"/>
    <property type="match status" value="1"/>
</dbReference>
<sequence length="256" mass="29051">MGADEEKLEDIESEGMAENEEIASLENDDEMSIIDHLTELRRRLIRCVVAVLLGSCITYVFDEEIMQFLLAPAGKLYFMHPGEAFFSYAKVVLFSGFLLATPVVFYEIWRFFVPAFTRRERMVLGIMVPSSILLFYAGLAFSFFLIVPIGIKFFMGMGSDDLSPLFSIEKYLDFIITFLLPFGLAFELPLVIIIMAAIGLVTSQQLKKYFRYVFFVSFIVGALLTPPDIVSQITLALPLTALYGLSYLVVRFILRK</sequence>
<dbReference type="GO" id="GO:0043953">
    <property type="term" value="P:protein transport by the Tat complex"/>
    <property type="evidence" value="ECO:0007669"/>
    <property type="project" value="UniProtKB-UniRule"/>
</dbReference>
<feature type="transmembrane region" description="Helical" evidence="5">
    <location>
        <begin position="133"/>
        <end position="154"/>
    </location>
</feature>
<feature type="transmembrane region" description="Helical" evidence="5">
    <location>
        <begin position="174"/>
        <end position="202"/>
    </location>
</feature>
<keyword evidence="2 5" id="KW-0812">Transmembrane</keyword>
<evidence type="ECO:0000256" key="5">
    <source>
        <dbReference type="HAMAP-Rule" id="MF_00902"/>
    </source>
</evidence>
<dbReference type="Pfam" id="PF00902">
    <property type="entry name" value="TatC"/>
    <property type="match status" value="1"/>
</dbReference>
<dbReference type="InterPro" id="IPR002033">
    <property type="entry name" value="TatC"/>
</dbReference>
<dbReference type="STRING" id="82374.NZ47_13755"/>
<feature type="transmembrane region" description="Helical" evidence="5">
    <location>
        <begin position="85"/>
        <end position="112"/>
    </location>
</feature>
<dbReference type="EMBL" id="JSCE01000254">
    <property type="protein sequence ID" value="KHM46325.1"/>
    <property type="molecule type" value="Genomic_DNA"/>
</dbReference>
<dbReference type="AlphaFoldDB" id="A0A0B2JCU2"/>
<organism evidence="6 7">
    <name type="scientific">Anaerovibrio lipolyticus</name>
    <dbReference type="NCBI Taxonomy" id="82374"/>
    <lineage>
        <taxon>Bacteria</taxon>
        <taxon>Bacillati</taxon>
        <taxon>Bacillota</taxon>
        <taxon>Negativicutes</taxon>
        <taxon>Selenomonadales</taxon>
        <taxon>Selenomonadaceae</taxon>
        <taxon>Anaerovibrio</taxon>
    </lineage>
</organism>
<keyword evidence="5" id="KW-0813">Transport</keyword>
<feature type="transmembrane region" description="Helical" evidence="5">
    <location>
        <begin position="44"/>
        <end position="61"/>
    </location>
</feature>
<dbReference type="HAMAP" id="MF_00902">
    <property type="entry name" value="TatC"/>
    <property type="match status" value="1"/>
</dbReference>
<feature type="transmembrane region" description="Helical" evidence="5">
    <location>
        <begin position="233"/>
        <end position="254"/>
    </location>
</feature>
<evidence type="ECO:0000313" key="6">
    <source>
        <dbReference type="EMBL" id="KHM46325.1"/>
    </source>
</evidence>
<comment type="subcellular location">
    <subcellularLocation>
        <location evidence="5">Cell membrane</location>
        <topology evidence="5">Multi-pass membrane protein</topology>
    </subcellularLocation>
    <subcellularLocation>
        <location evidence="1">Membrane</location>
        <topology evidence="1">Multi-pass membrane protein</topology>
    </subcellularLocation>
</comment>
<feature type="transmembrane region" description="Helical" evidence="5">
    <location>
        <begin position="209"/>
        <end position="227"/>
    </location>
</feature>
<keyword evidence="5" id="KW-0653">Protein transport</keyword>
<dbReference type="Proteomes" id="UP000030993">
    <property type="component" value="Unassembled WGS sequence"/>
</dbReference>
<name>A0A0B2JCU2_9FIRM</name>
<accession>A0A0B2JCU2</accession>
<reference evidence="6 7" key="1">
    <citation type="journal article" date="2013" name="PLoS ONE">
        <title>Identification and characterization of three novel lipases belonging to families II and V from Anaerovibrio lipolyticus 5ST.</title>
        <authorList>
            <person name="Prive F."/>
            <person name="Kaderbhai N.N."/>
            <person name="Girdwood S."/>
            <person name="Worgan H.J."/>
            <person name="Pinloche E."/>
            <person name="Scollan N.D."/>
            <person name="Huws S.A."/>
            <person name="Newbold C.J."/>
        </authorList>
    </citation>
    <scope>NUCLEOTIDE SEQUENCE [LARGE SCALE GENOMIC DNA]</scope>
    <source>
        <strain evidence="6 7">5S</strain>
    </source>
</reference>
<keyword evidence="7" id="KW-1185">Reference proteome</keyword>
<evidence type="ECO:0000256" key="1">
    <source>
        <dbReference type="ARBA" id="ARBA00004141"/>
    </source>
</evidence>
<evidence type="ECO:0000256" key="4">
    <source>
        <dbReference type="ARBA" id="ARBA00023136"/>
    </source>
</evidence>
<evidence type="ECO:0000313" key="7">
    <source>
        <dbReference type="Proteomes" id="UP000030993"/>
    </source>
</evidence>
<dbReference type="PANTHER" id="PTHR30371">
    <property type="entry name" value="SEC-INDEPENDENT PROTEIN TRANSLOCASE PROTEIN TATC"/>
    <property type="match status" value="1"/>
</dbReference>
<comment type="caution">
    <text evidence="6">The sequence shown here is derived from an EMBL/GenBank/DDBJ whole genome shotgun (WGS) entry which is preliminary data.</text>
</comment>
<dbReference type="GO" id="GO:0033281">
    <property type="term" value="C:TAT protein transport complex"/>
    <property type="evidence" value="ECO:0007669"/>
    <property type="project" value="UniProtKB-UniRule"/>
</dbReference>